<dbReference type="CDD" id="cd07377">
    <property type="entry name" value="WHTH_GntR"/>
    <property type="match status" value="1"/>
</dbReference>
<keyword evidence="6" id="KW-1185">Reference proteome</keyword>
<organism evidence="5 6">
    <name type="scientific">Egibacter rhizosphaerae</name>
    <dbReference type="NCBI Taxonomy" id="1670831"/>
    <lineage>
        <taxon>Bacteria</taxon>
        <taxon>Bacillati</taxon>
        <taxon>Actinomycetota</taxon>
        <taxon>Nitriliruptoria</taxon>
        <taxon>Egibacterales</taxon>
        <taxon>Egibacteraceae</taxon>
        <taxon>Egibacter</taxon>
    </lineage>
</organism>
<dbReference type="PRINTS" id="PR00035">
    <property type="entry name" value="HTHGNTR"/>
</dbReference>
<dbReference type="PANTHER" id="PTHR43537">
    <property type="entry name" value="TRANSCRIPTIONAL REGULATOR, GNTR FAMILY"/>
    <property type="match status" value="1"/>
</dbReference>
<keyword evidence="1" id="KW-0805">Transcription regulation</keyword>
<dbReference type="PANTHER" id="PTHR43537:SF5">
    <property type="entry name" value="UXU OPERON TRANSCRIPTIONAL REGULATOR"/>
    <property type="match status" value="1"/>
</dbReference>
<proteinExistence type="predicted"/>
<dbReference type="Pfam" id="PF00392">
    <property type="entry name" value="GntR"/>
    <property type="match status" value="1"/>
</dbReference>
<gene>
    <name evidence="5" type="ORF">ER308_10280</name>
</gene>
<dbReference type="InterPro" id="IPR000524">
    <property type="entry name" value="Tscrpt_reg_HTH_GntR"/>
</dbReference>
<evidence type="ECO:0000256" key="2">
    <source>
        <dbReference type="ARBA" id="ARBA00023125"/>
    </source>
</evidence>
<sequence length="219" mass="24044">MSGQRATVRGSGAREAYEGLRTAILAGRLAAGSALVEDSLAARFGVSRTPVREALRRLEQDGLVQRAPHGGLEVRRYSADELDEVYEIRQLLEGYAARRAAEARRSSDLARIDTAHEQMAALRDEADGATRIAANERFHRAIWDAARKPTLRQSIERLHLHSVHHTTLADPERWAAALREHAAVRDAIAERDPEAAAEAMSGHLATGREVAVRHALDEG</sequence>
<dbReference type="SMART" id="SM00895">
    <property type="entry name" value="FCD"/>
    <property type="match status" value="1"/>
</dbReference>
<dbReference type="GO" id="GO:0003677">
    <property type="term" value="F:DNA binding"/>
    <property type="evidence" value="ECO:0007669"/>
    <property type="project" value="UniProtKB-KW"/>
</dbReference>
<reference evidence="5 6" key="1">
    <citation type="submission" date="2019-01" db="EMBL/GenBank/DDBJ databases">
        <title>Egibacter rhizosphaerae EGI 80759T.</title>
        <authorList>
            <person name="Chen D.-D."/>
            <person name="Tian Y."/>
            <person name="Jiao J.-Y."/>
            <person name="Zhang X.-T."/>
            <person name="Zhang Y.-G."/>
            <person name="Zhang Y."/>
            <person name="Xiao M."/>
            <person name="Shu W.-S."/>
            <person name="Li W.-J."/>
        </authorList>
    </citation>
    <scope>NUCLEOTIDE SEQUENCE [LARGE SCALE GENOMIC DNA]</scope>
    <source>
        <strain evidence="5 6">EGI 80759</strain>
    </source>
</reference>
<name>A0A411YFA4_9ACTN</name>
<dbReference type="KEGG" id="erz:ER308_10280"/>
<evidence type="ECO:0000313" key="6">
    <source>
        <dbReference type="Proteomes" id="UP000291469"/>
    </source>
</evidence>
<evidence type="ECO:0000313" key="5">
    <source>
        <dbReference type="EMBL" id="QBI19908.1"/>
    </source>
</evidence>
<dbReference type="Proteomes" id="UP000291469">
    <property type="component" value="Chromosome"/>
</dbReference>
<dbReference type="OrthoDB" id="3186208at2"/>
<keyword evidence="3" id="KW-0804">Transcription</keyword>
<evidence type="ECO:0000256" key="1">
    <source>
        <dbReference type="ARBA" id="ARBA00023015"/>
    </source>
</evidence>
<keyword evidence="2" id="KW-0238">DNA-binding</keyword>
<feature type="domain" description="HTH gntR-type" evidence="4">
    <location>
        <begin position="10"/>
        <end position="77"/>
    </location>
</feature>
<dbReference type="RefSeq" id="WP_131154905.1">
    <property type="nucleotide sequence ID" value="NZ_CP036402.1"/>
</dbReference>
<dbReference type="InterPro" id="IPR036388">
    <property type="entry name" value="WH-like_DNA-bd_sf"/>
</dbReference>
<dbReference type="InterPro" id="IPR011711">
    <property type="entry name" value="GntR_C"/>
</dbReference>
<dbReference type="Gene3D" id="1.20.120.530">
    <property type="entry name" value="GntR ligand-binding domain-like"/>
    <property type="match status" value="1"/>
</dbReference>
<evidence type="ECO:0000259" key="4">
    <source>
        <dbReference type="PROSITE" id="PS50949"/>
    </source>
</evidence>
<evidence type="ECO:0000256" key="3">
    <source>
        <dbReference type="ARBA" id="ARBA00023163"/>
    </source>
</evidence>
<dbReference type="EMBL" id="CP036402">
    <property type="protein sequence ID" value="QBI19908.1"/>
    <property type="molecule type" value="Genomic_DNA"/>
</dbReference>
<dbReference type="GO" id="GO:0003700">
    <property type="term" value="F:DNA-binding transcription factor activity"/>
    <property type="evidence" value="ECO:0007669"/>
    <property type="project" value="InterPro"/>
</dbReference>
<dbReference type="PROSITE" id="PS50949">
    <property type="entry name" value="HTH_GNTR"/>
    <property type="match status" value="1"/>
</dbReference>
<dbReference type="Gene3D" id="1.10.10.10">
    <property type="entry name" value="Winged helix-like DNA-binding domain superfamily/Winged helix DNA-binding domain"/>
    <property type="match status" value="1"/>
</dbReference>
<dbReference type="InterPro" id="IPR036390">
    <property type="entry name" value="WH_DNA-bd_sf"/>
</dbReference>
<dbReference type="SUPFAM" id="SSF48008">
    <property type="entry name" value="GntR ligand-binding domain-like"/>
    <property type="match status" value="1"/>
</dbReference>
<dbReference type="SMART" id="SM00345">
    <property type="entry name" value="HTH_GNTR"/>
    <property type="match status" value="1"/>
</dbReference>
<dbReference type="AlphaFoldDB" id="A0A411YFA4"/>
<dbReference type="Pfam" id="PF07729">
    <property type="entry name" value="FCD"/>
    <property type="match status" value="1"/>
</dbReference>
<dbReference type="SUPFAM" id="SSF46785">
    <property type="entry name" value="Winged helix' DNA-binding domain"/>
    <property type="match status" value="1"/>
</dbReference>
<dbReference type="InterPro" id="IPR008920">
    <property type="entry name" value="TF_FadR/GntR_C"/>
</dbReference>
<accession>A0A411YFA4</accession>
<protein>
    <submittedName>
        <fullName evidence="5">GntR family transcriptional regulator</fullName>
    </submittedName>
</protein>